<dbReference type="EC" id="3.5.4.33" evidence="8"/>
<dbReference type="CDD" id="cd01285">
    <property type="entry name" value="nucleoside_deaminase"/>
    <property type="match status" value="1"/>
</dbReference>
<evidence type="ECO:0000256" key="1">
    <source>
        <dbReference type="ARBA" id="ARBA00010669"/>
    </source>
</evidence>
<dbReference type="FunFam" id="3.40.140.10:FF:000005">
    <property type="entry name" value="tRNA-specific adenosine deaminase"/>
    <property type="match status" value="1"/>
</dbReference>
<dbReference type="HAMAP" id="MF_00972">
    <property type="entry name" value="tRNA_aden_deaminase"/>
    <property type="match status" value="1"/>
</dbReference>
<dbReference type="PANTHER" id="PTHR11079:SF202">
    <property type="entry name" value="TRNA-SPECIFIC ADENOSINE DEAMINASE"/>
    <property type="match status" value="1"/>
</dbReference>
<dbReference type="SUPFAM" id="SSF53927">
    <property type="entry name" value="Cytidine deaminase-like"/>
    <property type="match status" value="1"/>
</dbReference>
<keyword evidence="11" id="KW-1185">Reference proteome</keyword>
<feature type="active site" description="Proton donor" evidence="8">
    <location>
        <position position="57"/>
    </location>
</feature>
<dbReference type="PANTHER" id="PTHR11079">
    <property type="entry name" value="CYTOSINE DEAMINASE FAMILY MEMBER"/>
    <property type="match status" value="1"/>
</dbReference>
<comment type="catalytic activity">
    <reaction evidence="7 8">
        <text>adenosine(34) in tRNA + H2O + H(+) = inosine(34) in tRNA + NH4(+)</text>
        <dbReference type="Rhea" id="RHEA:43168"/>
        <dbReference type="Rhea" id="RHEA-COMP:10373"/>
        <dbReference type="Rhea" id="RHEA-COMP:10374"/>
        <dbReference type="ChEBI" id="CHEBI:15377"/>
        <dbReference type="ChEBI" id="CHEBI:15378"/>
        <dbReference type="ChEBI" id="CHEBI:28938"/>
        <dbReference type="ChEBI" id="CHEBI:74411"/>
        <dbReference type="ChEBI" id="CHEBI:82852"/>
        <dbReference type="EC" id="3.5.4.33"/>
    </reaction>
</comment>
<comment type="function">
    <text evidence="8">Catalyzes the deamination of adenosine to inosine at the wobble position 34 of tRNA(Arg2).</text>
</comment>
<dbReference type="NCBIfam" id="NF008113">
    <property type="entry name" value="PRK10860.1"/>
    <property type="match status" value="1"/>
</dbReference>
<keyword evidence="3 8" id="KW-0819">tRNA processing</keyword>
<evidence type="ECO:0000259" key="9">
    <source>
        <dbReference type="PROSITE" id="PS51747"/>
    </source>
</evidence>
<keyword evidence="5 8" id="KW-0378">Hydrolase</keyword>
<dbReference type="InterPro" id="IPR058535">
    <property type="entry name" value="MafB19-deam"/>
</dbReference>
<feature type="domain" description="CMP/dCMP-type deaminase" evidence="9">
    <location>
        <begin position="4"/>
        <end position="131"/>
    </location>
</feature>
<name>A0A370GMC6_9COXI</name>
<keyword evidence="4 8" id="KW-0479">Metal-binding</keyword>
<evidence type="ECO:0000313" key="11">
    <source>
        <dbReference type="Proteomes" id="UP000254720"/>
    </source>
</evidence>
<accession>A0A370GMC6</accession>
<dbReference type="OrthoDB" id="9802676at2"/>
<feature type="binding site" evidence="8">
    <location>
        <position position="88"/>
    </location>
    <ligand>
        <name>Zn(2+)</name>
        <dbReference type="ChEBI" id="CHEBI:29105"/>
        <note>catalytic</note>
    </ligand>
</feature>
<dbReference type="InterPro" id="IPR028883">
    <property type="entry name" value="tRNA_aden_deaminase"/>
</dbReference>
<dbReference type="GO" id="GO:0002100">
    <property type="term" value="P:tRNA wobble adenosine to inosine editing"/>
    <property type="evidence" value="ECO:0007669"/>
    <property type="project" value="UniProtKB-UniRule"/>
</dbReference>
<protein>
    <recommendedName>
        <fullName evidence="8">tRNA-specific adenosine deaminase</fullName>
        <ecNumber evidence="8">3.5.4.33</ecNumber>
    </recommendedName>
</protein>
<proteinExistence type="inferred from homology"/>
<evidence type="ECO:0000256" key="5">
    <source>
        <dbReference type="ARBA" id="ARBA00022801"/>
    </source>
</evidence>
<evidence type="ECO:0000256" key="8">
    <source>
        <dbReference type="HAMAP-Rule" id="MF_00972"/>
    </source>
</evidence>
<comment type="subunit">
    <text evidence="2 8">Homodimer.</text>
</comment>
<dbReference type="Proteomes" id="UP000254720">
    <property type="component" value="Unassembled WGS sequence"/>
</dbReference>
<dbReference type="RefSeq" id="WP_114834165.1">
    <property type="nucleotide sequence ID" value="NZ_LR699114.1"/>
</dbReference>
<feature type="binding site" evidence="8">
    <location>
        <position position="55"/>
    </location>
    <ligand>
        <name>Zn(2+)</name>
        <dbReference type="ChEBI" id="CHEBI:29105"/>
        <note>catalytic</note>
    </ligand>
</feature>
<evidence type="ECO:0000256" key="7">
    <source>
        <dbReference type="ARBA" id="ARBA00048045"/>
    </source>
</evidence>
<organism evidence="10 11">
    <name type="scientific">Aquicella lusitana</name>
    <dbReference type="NCBI Taxonomy" id="254246"/>
    <lineage>
        <taxon>Bacteria</taxon>
        <taxon>Pseudomonadati</taxon>
        <taxon>Pseudomonadota</taxon>
        <taxon>Gammaproteobacteria</taxon>
        <taxon>Legionellales</taxon>
        <taxon>Coxiellaceae</taxon>
        <taxon>Aquicella</taxon>
    </lineage>
</organism>
<dbReference type="InterPro" id="IPR002125">
    <property type="entry name" value="CMP_dCMP_dom"/>
</dbReference>
<dbReference type="AlphaFoldDB" id="A0A370GMC6"/>
<feature type="binding site" evidence="8">
    <location>
        <position position="85"/>
    </location>
    <ligand>
        <name>Zn(2+)</name>
        <dbReference type="ChEBI" id="CHEBI:29105"/>
        <note>catalytic</note>
    </ligand>
</feature>
<dbReference type="GO" id="GO:0052717">
    <property type="term" value="F:tRNA-specific adenosine-34 deaminase activity"/>
    <property type="evidence" value="ECO:0007669"/>
    <property type="project" value="UniProtKB-UniRule"/>
</dbReference>
<evidence type="ECO:0000256" key="2">
    <source>
        <dbReference type="ARBA" id="ARBA00011738"/>
    </source>
</evidence>
<evidence type="ECO:0000313" key="10">
    <source>
        <dbReference type="EMBL" id="RDI44821.1"/>
    </source>
</evidence>
<sequence length="152" mass="16580">MFSERDNFWMQRAIQLAETAALQGEVPVGAVLVLNDEVIGEGYNCPISHADPTAHAEIVALRSGAKKLQNYRLPNATLYVTLEPCLMCAGAVVHARIKRLVYGAADPKAGAIVSMATVLNEPFLNHRVQHEGGLLAETCGHLLSQFFQARRQ</sequence>
<reference evidence="10 11" key="1">
    <citation type="submission" date="2018-07" db="EMBL/GenBank/DDBJ databases">
        <title>Genomic Encyclopedia of Type Strains, Phase IV (KMG-IV): sequencing the most valuable type-strain genomes for metagenomic binning, comparative biology and taxonomic classification.</title>
        <authorList>
            <person name="Goeker M."/>
        </authorList>
    </citation>
    <scope>NUCLEOTIDE SEQUENCE [LARGE SCALE GENOMIC DNA]</scope>
    <source>
        <strain evidence="10 11">DSM 16500</strain>
    </source>
</reference>
<keyword evidence="6 8" id="KW-0862">Zinc</keyword>
<dbReference type="PROSITE" id="PS00903">
    <property type="entry name" value="CYT_DCMP_DEAMINASES_1"/>
    <property type="match status" value="1"/>
</dbReference>
<dbReference type="EMBL" id="QQAX01000008">
    <property type="protein sequence ID" value="RDI44821.1"/>
    <property type="molecule type" value="Genomic_DNA"/>
</dbReference>
<dbReference type="Pfam" id="PF14437">
    <property type="entry name" value="MafB19-deam"/>
    <property type="match status" value="1"/>
</dbReference>
<gene>
    <name evidence="8" type="primary">tadA</name>
    <name evidence="10" type="ORF">C8D86_10875</name>
</gene>
<dbReference type="InterPro" id="IPR016192">
    <property type="entry name" value="APOBEC/CMP_deaminase_Zn-bd"/>
</dbReference>
<evidence type="ECO:0000256" key="3">
    <source>
        <dbReference type="ARBA" id="ARBA00022694"/>
    </source>
</evidence>
<dbReference type="PROSITE" id="PS51747">
    <property type="entry name" value="CYT_DCMP_DEAMINASES_2"/>
    <property type="match status" value="1"/>
</dbReference>
<dbReference type="Gene3D" id="3.40.140.10">
    <property type="entry name" value="Cytidine Deaminase, domain 2"/>
    <property type="match status" value="1"/>
</dbReference>
<comment type="caution">
    <text evidence="10">The sequence shown here is derived from an EMBL/GenBank/DDBJ whole genome shotgun (WGS) entry which is preliminary data.</text>
</comment>
<evidence type="ECO:0000256" key="4">
    <source>
        <dbReference type="ARBA" id="ARBA00022723"/>
    </source>
</evidence>
<comment type="similarity">
    <text evidence="1">Belongs to the cytidine and deoxycytidylate deaminase family. ADAT2 subfamily.</text>
</comment>
<evidence type="ECO:0000256" key="6">
    <source>
        <dbReference type="ARBA" id="ARBA00022833"/>
    </source>
</evidence>
<dbReference type="InterPro" id="IPR016193">
    <property type="entry name" value="Cytidine_deaminase-like"/>
</dbReference>
<comment type="cofactor">
    <cofactor evidence="8">
        <name>Zn(2+)</name>
        <dbReference type="ChEBI" id="CHEBI:29105"/>
    </cofactor>
    <text evidence="8">Binds 1 zinc ion per subunit.</text>
</comment>
<dbReference type="GO" id="GO:0008270">
    <property type="term" value="F:zinc ion binding"/>
    <property type="evidence" value="ECO:0007669"/>
    <property type="project" value="UniProtKB-UniRule"/>
</dbReference>